<feature type="domain" description="ACT" evidence="10">
    <location>
        <begin position="336"/>
        <end position="409"/>
    </location>
</feature>
<dbReference type="InterPro" id="IPR050147">
    <property type="entry name" value="Ser/Thr_Dehydratase"/>
</dbReference>
<organism evidence="11 12">
    <name type="scientific">Streptomyces himalayensis subsp. aureolus</name>
    <dbReference type="NCBI Taxonomy" id="2758039"/>
    <lineage>
        <taxon>Bacteria</taxon>
        <taxon>Bacillati</taxon>
        <taxon>Actinomycetota</taxon>
        <taxon>Actinomycetes</taxon>
        <taxon>Kitasatosporales</taxon>
        <taxon>Streptomycetaceae</taxon>
        <taxon>Streptomyces</taxon>
        <taxon>Streptomyces himalayensis</taxon>
    </lineage>
</organism>
<dbReference type="PROSITE" id="PS00165">
    <property type="entry name" value="DEHYDRATASE_SER_THR"/>
    <property type="match status" value="1"/>
</dbReference>
<gene>
    <name evidence="11" type="ORF">H1V43_07435</name>
</gene>
<evidence type="ECO:0000313" key="11">
    <source>
        <dbReference type="EMBL" id="MBA4861219.1"/>
    </source>
</evidence>
<dbReference type="RefSeq" id="WP_181863271.1">
    <property type="nucleotide sequence ID" value="NZ_JACEQY010000005.1"/>
</dbReference>
<reference evidence="11 12" key="1">
    <citation type="submission" date="2020-07" db="EMBL/GenBank/DDBJ databases">
        <title>Streptomyces isolated from Indian soil.</title>
        <authorList>
            <person name="Mandal S."/>
            <person name="Maiti P.K."/>
        </authorList>
    </citation>
    <scope>NUCLEOTIDE SEQUENCE [LARGE SCALE GENOMIC DNA]</scope>
    <source>
        <strain evidence="11 12">PSKA54</strain>
    </source>
</reference>
<name>A0A7W2CY56_9ACTN</name>
<dbReference type="InterPro" id="IPR044561">
    <property type="entry name" value="ACT_ThrD-II-like"/>
</dbReference>
<sequence>MSYSTADSFPPVTLDDVRGAQKMLAGVARVTPMEGSRHLSGLVGAPVHLKCENLQRTGSFKLRGAYVRIAGLLPEERAAGVVAASAGNHAQGVALASSLLGVHSTVFMPVGAPLPKVAATREYGAEVRLHGQVVDDSLAAAKEYAAETGAVFIHPFDHPDIIAGQGTVGLEILEQCPEVRTIVVGIGGGGLAAGIAVVVKTLRPEVKVVGVQAAGAAAYPLSLAAGRPVSVENPATMADGIKVGRPGDVPFRIVEQYVDEVRTVSEDELSSALLLCLERAKMVVEPAGASPVAALLSRPETFEGPVVALLSGGNVDPLLMQRILRHGMAAAGRYLAVRLRLTDRPGALATLLGVLSVVDANVLDVSHVRTDPRLGLTEAEVELHLETKGPEHCAEVGAALRRAGYKVIG</sequence>
<dbReference type="SUPFAM" id="SSF53686">
    <property type="entry name" value="Tryptophan synthase beta subunit-like PLP-dependent enzymes"/>
    <property type="match status" value="1"/>
</dbReference>
<protein>
    <recommendedName>
        <fullName evidence="6">L-threonine dehydratase catabolic TdcB</fullName>
        <ecNumber evidence="5">4.3.1.19</ecNumber>
    </recommendedName>
</protein>
<evidence type="ECO:0000256" key="2">
    <source>
        <dbReference type="ARBA" id="ARBA00004958"/>
    </source>
</evidence>
<evidence type="ECO:0000256" key="5">
    <source>
        <dbReference type="ARBA" id="ARBA00012096"/>
    </source>
</evidence>
<evidence type="ECO:0000256" key="7">
    <source>
        <dbReference type="ARBA" id="ARBA00022533"/>
    </source>
</evidence>
<evidence type="ECO:0000256" key="8">
    <source>
        <dbReference type="ARBA" id="ARBA00022898"/>
    </source>
</evidence>
<dbReference type="AlphaFoldDB" id="A0A7W2CY56"/>
<dbReference type="GO" id="GO:0004794">
    <property type="term" value="F:threonine deaminase activity"/>
    <property type="evidence" value="ECO:0007669"/>
    <property type="project" value="UniProtKB-EC"/>
</dbReference>
<keyword evidence="12" id="KW-1185">Reference proteome</keyword>
<dbReference type="GO" id="GO:0003941">
    <property type="term" value="F:L-serine ammonia-lyase activity"/>
    <property type="evidence" value="ECO:0007669"/>
    <property type="project" value="TreeGrafter"/>
</dbReference>
<evidence type="ECO:0000256" key="3">
    <source>
        <dbReference type="ARBA" id="ARBA00010869"/>
    </source>
</evidence>
<dbReference type="CDD" id="cd01562">
    <property type="entry name" value="Thr-dehyd"/>
    <property type="match status" value="1"/>
</dbReference>
<dbReference type="PANTHER" id="PTHR48078">
    <property type="entry name" value="THREONINE DEHYDRATASE, MITOCHONDRIAL-RELATED"/>
    <property type="match status" value="1"/>
</dbReference>
<evidence type="ECO:0000313" key="12">
    <source>
        <dbReference type="Proteomes" id="UP000586976"/>
    </source>
</evidence>
<dbReference type="EMBL" id="JACEQY010000005">
    <property type="protein sequence ID" value="MBA4861219.1"/>
    <property type="molecule type" value="Genomic_DNA"/>
</dbReference>
<comment type="cofactor">
    <cofactor evidence="1">
        <name>pyridoxal 5'-phosphate</name>
        <dbReference type="ChEBI" id="CHEBI:597326"/>
    </cofactor>
</comment>
<dbReference type="InterPro" id="IPR001926">
    <property type="entry name" value="TrpB-like_PALP"/>
</dbReference>
<dbReference type="EC" id="4.3.1.19" evidence="5"/>
<dbReference type="GO" id="GO:0006567">
    <property type="term" value="P:L-threonine catabolic process"/>
    <property type="evidence" value="ECO:0007669"/>
    <property type="project" value="InterPro"/>
</dbReference>
<dbReference type="CDD" id="cd04886">
    <property type="entry name" value="ACT_ThrD-II-like"/>
    <property type="match status" value="1"/>
</dbReference>
<comment type="caution">
    <text evidence="11">The sequence shown here is derived from an EMBL/GenBank/DDBJ whole genome shotgun (WGS) entry which is preliminary data.</text>
</comment>
<dbReference type="GO" id="GO:0006565">
    <property type="term" value="P:L-serine catabolic process"/>
    <property type="evidence" value="ECO:0007669"/>
    <property type="project" value="TreeGrafter"/>
</dbReference>
<evidence type="ECO:0000256" key="6">
    <source>
        <dbReference type="ARBA" id="ARBA00022248"/>
    </source>
</evidence>
<comment type="similarity">
    <text evidence="3">Belongs to the serine/threonine dehydratase family.</text>
</comment>
<dbReference type="Gene3D" id="3.40.50.1100">
    <property type="match status" value="2"/>
</dbReference>
<dbReference type="Pfam" id="PF00291">
    <property type="entry name" value="PALP"/>
    <property type="match status" value="1"/>
</dbReference>
<dbReference type="GO" id="GO:0009097">
    <property type="term" value="P:isoleucine biosynthetic process"/>
    <property type="evidence" value="ECO:0007669"/>
    <property type="project" value="TreeGrafter"/>
</dbReference>
<dbReference type="InterPro" id="IPR000634">
    <property type="entry name" value="Ser/Thr_deHydtase_PyrdxlP-BS"/>
</dbReference>
<comment type="subunit">
    <text evidence="4">In the native structure, TdcB is in a dimeric form, whereas in the TdcB-AMP complex, it exists in a tetrameric form (dimer of dimers).</text>
</comment>
<accession>A0A7W2CY56</accession>
<evidence type="ECO:0000256" key="4">
    <source>
        <dbReference type="ARBA" id="ARBA00011447"/>
    </source>
</evidence>
<dbReference type="InterPro" id="IPR005789">
    <property type="entry name" value="Thr_deHydtase_catblc"/>
</dbReference>
<dbReference type="FunFam" id="3.40.50.1100:FF:000007">
    <property type="entry name" value="L-threonine dehydratase catabolic TdcB"/>
    <property type="match status" value="1"/>
</dbReference>
<dbReference type="InterPro" id="IPR002912">
    <property type="entry name" value="ACT_dom"/>
</dbReference>
<dbReference type="Proteomes" id="UP000586976">
    <property type="component" value="Unassembled WGS sequence"/>
</dbReference>
<evidence type="ECO:0000259" key="10">
    <source>
        <dbReference type="PROSITE" id="PS51671"/>
    </source>
</evidence>
<dbReference type="NCBIfam" id="TIGR01127">
    <property type="entry name" value="ilvA_1Cterm"/>
    <property type="match status" value="1"/>
</dbReference>
<dbReference type="PROSITE" id="PS51671">
    <property type="entry name" value="ACT"/>
    <property type="match status" value="1"/>
</dbReference>
<dbReference type="InterPro" id="IPR036052">
    <property type="entry name" value="TrpB-like_PALP_sf"/>
</dbReference>
<keyword evidence="7" id="KW-0021">Allosteric enzyme</keyword>
<proteinExistence type="inferred from homology"/>
<evidence type="ECO:0000256" key="1">
    <source>
        <dbReference type="ARBA" id="ARBA00001933"/>
    </source>
</evidence>
<dbReference type="PANTHER" id="PTHR48078:SF6">
    <property type="entry name" value="L-THREONINE DEHYDRATASE CATABOLIC TDCB"/>
    <property type="match status" value="1"/>
</dbReference>
<keyword evidence="8" id="KW-0663">Pyridoxal phosphate</keyword>
<keyword evidence="9 11" id="KW-0456">Lyase</keyword>
<evidence type="ECO:0000256" key="9">
    <source>
        <dbReference type="ARBA" id="ARBA00023239"/>
    </source>
</evidence>
<dbReference type="GO" id="GO:0030170">
    <property type="term" value="F:pyridoxal phosphate binding"/>
    <property type="evidence" value="ECO:0007669"/>
    <property type="project" value="InterPro"/>
</dbReference>
<comment type="pathway">
    <text evidence="2">Amino-acid degradation; L-threonine degradation via propanoate pathway; propanoate from L-threonine: step 1/4.</text>
</comment>